<evidence type="ECO:0000313" key="2">
    <source>
        <dbReference type="Proteomes" id="UP000003082"/>
    </source>
</evidence>
<sequence>MLNLRASSPSRNQPFSAQICVAKMRFAKFLALAHLFLCQILNLTSEPNRLNLTSNLPAPTATYRALIVYLASFG</sequence>
<dbReference type="Proteomes" id="UP000003082">
    <property type="component" value="Unassembled WGS sequence"/>
</dbReference>
<proteinExistence type="predicted"/>
<gene>
    <name evidence="1" type="ORF">CAMRE0001_2074</name>
</gene>
<evidence type="ECO:0000313" key="1">
    <source>
        <dbReference type="EMBL" id="EEF13095.1"/>
    </source>
</evidence>
<organism evidence="1 2">
    <name type="scientific">Campylobacter rectus RM3267</name>
    <dbReference type="NCBI Taxonomy" id="553218"/>
    <lineage>
        <taxon>Bacteria</taxon>
        <taxon>Pseudomonadati</taxon>
        <taxon>Campylobacterota</taxon>
        <taxon>Epsilonproteobacteria</taxon>
        <taxon>Campylobacterales</taxon>
        <taxon>Campylobacteraceae</taxon>
        <taxon>Campylobacter</taxon>
    </lineage>
</organism>
<dbReference type="EMBL" id="ACFU01000028">
    <property type="protein sequence ID" value="EEF13095.1"/>
    <property type="molecule type" value="Genomic_DNA"/>
</dbReference>
<dbReference type="AlphaFoldDB" id="B9D4L8"/>
<name>B9D4L8_CAMRE</name>
<accession>B9D4L8</accession>
<keyword evidence="2" id="KW-1185">Reference proteome</keyword>
<dbReference type="STRING" id="553218.CAMRE0001_2074"/>
<reference evidence="1 2" key="1">
    <citation type="submission" date="2008-08" db="EMBL/GenBank/DDBJ databases">
        <authorList>
            <person name="Madupu R."/>
            <person name="Durkin A.S."/>
            <person name="Torralba M."/>
            <person name="Methe B."/>
            <person name="Sutton G.G."/>
            <person name="Strausberg R.L."/>
            <person name="Nelson K.E."/>
        </authorList>
    </citation>
    <scope>NUCLEOTIDE SEQUENCE [LARGE SCALE GENOMIC DNA]</scope>
    <source>
        <strain evidence="1 2">RM3267</strain>
    </source>
</reference>
<comment type="caution">
    <text evidence="1">The sequence shown here is derived from an EMBL/GenBank/DDBJ whole genome shotgun (WGS) entry which is preliminary data.</text>
</comment>
<protein>
    <submittedName>
        <fullName evidence="1">Uncharacterized protein</fullName>
    </submittedName>
</protein>